<reference evidence="1 2" key="1">
    <citation type="journal article" date="2018" name="Sci. Rep.">
        <title>Genomic signatures of local adaptation to the degree of environmental predictability in rotifers.</title>
        <authorList>
            <person name="Franch-Gras L."/>
            <person name="Hahn C."/>
            <person name="Garcia-Roger E.M."/>
            <person name="Carmona M.J."/>
            <person name="Serra M."/>
            <person name="Gomez A."/>
        </authorList>
    </citation>
    <scope>NUCLEOTIDE SEQUENCE [LARGE SCALE GENOMIC DNA]</scope>
    <source>
        <strain evidence="1">HYR1</strain>
    </source>
</reference>
<proteinExistence type="predicted"/>
<accession>A0A3M7R0K7</accession>
<protein>
    <submittedName>
        <fullName evidence="1">Uncharacterized protein</fullName>
    </submittedName>
</protein>
<dbReference type="AlphaFoldDB" id="A0A3M7R0K7"/>
<sequence length="69" mass="8195">MRIFSSLWSYSKLSGVRRKLNFPRLESILELYKILKFPLLGSINRRVQVTLVDILSHFMVFLIKNLNIK</sequence>
<organism evidence="1 2">
    <name type="scientific">Brachionus plicatilis</name>
    <name type="common">Marine rotifer</name>
    <name type="synonym">Brachionus muelleri</name>
    <dbReference type="NCBI Taxonomy" id="10195"/>
    <lineage>
        <taxon>Eukaryota</taxon>
        <taxon>Metazoa</taxon>
        <taxon>Spiralia</taxon>
        <taxon>Gnathifera</taxon>
        <taxon>Rotifera</taxon>
        <taxon>Eurotatoria</taxon>
        <taxon>Monogononta</taxon>
        <taxon>Pseudotrocha</taxon>
        <taxon>Ploima</taxon>
        <taxon>Brachionidae</taxon>
        <taxon>Brachionus</taxon>
    </lineage>
</organism>
<evidence type="ECO:0000313" key="1">
    <source>
        <dbReference type="EMBL" id="RNA17019.1"/>
    </source>
</evidence>
<gene>
    <name evidence="1" type="ORF">BpHYR1_020834</name>
</gene>
<comment type="caution">
    <text evidence="1">The sequence shown here is derived from an EMBL/GenBank/DDBJ whole genome shotgun (WGS) entry which is preliminary data.</text>
</comment>
<evidence type="ECO:0000313" key="2">
    <source>
        <dbReference type="Proteomes" id="UP000276133"/>
    </source>
</evidence>
<keyword evidence="2" id="KW-1185">Reference proteome</keyword>
<dbReference type="Proteomes" id="UP000276133">
    <property type="component" value="Unassembled WGS sequence"/>
</dbReference>
<name>A0A3M7R0K7_BRAPC</name>
<dbReference type="EMBL" id="REGN01004554">
    <property type="protein sequence ID" value="RNA17019.1"/>
    <property type="molecule type" value="Genomic_DNA"/>
</dbReference>